<dbReference type="PROSITE" id="PS50893">
    <property type="entry name" value="ABC_TRANSPORTER_2"/>
    <property type="match status" value="1"/>
</dbReference>
<protein>
    <submittedName>
        <fullName evidence="5">ABC transporter ATP-binding protein</fullName>
    </submittedName>
</protein>
<reference evidence="6" key="1">
    <citation type="journal article" date="2019" name="Int. J. Syst. Evol. Microbiol.">
        <title>The Global Catalogue of Microorganisms (GCM) 10K type strain sequencing project: providing services to taxonomists for standard genome sequencing and annotation.</title>
        <authorList>
            <consortium name="The Broad Institute Genomics Platform"/>
            <consortium name="The Broad Institute Genome Sequencing Center for Infectious Disease"/>
            <person name="Wu L."/>
            <person name="Ma J."/>
        </authorList>
    </citation>
    <scope>NUCLEOTIDE SEQUENCE [LARGE SCALE GENOMIC DNA]</scope>
    <source>
        <strain evidence="6">CGMCC 4.7397</strain>
    </source>
</reference>
<proteinExistence type="predicted"/>
<sequence>MRTGLGCRDLSVHAAGRELVHAVTLDVPAGRTLAVLGPNGAGKSTLLRALGLLGGHRTTGEVLLDGRPVTRPQMRAAVAAVLQRPILRRGTVAANAASGLRFRGVGRHEARDRALPWLDVLGIGHLAERDARTLSGGEAQRVSIARALAVGPRVLLLDEPFTGLDAATRADLLADLRAALDHHGAATVLVTHDRHEALALAHDTALLVGGHVRHHGPTRCVLDQPRDADTARLLGFTNLLPPVLTGRPHTLAARPEDCRLLRGPCRSADDPVRDRVRDPVHDRVTVEGTLRRAVGLGAATRFDVDTQAGPLVCLEPEAPDVPPVGGPVVVAVGRSRPLQDPGAP</sequence>
<evidence type="ECO:0000259" key="4">
    <source>
        <dbReference type="PROSITE" id="PS50893"/>
    </source>
</evidence>
<dbReference type="PANTHER" id="PTHR42781">
    <property type="entry name" value="SPERMIDINE/PUTRESCINE IMPORT ATP-BINDING PROTEIN POTA"/>
    <property type="match status" value="1"/>
</dbReference>
<organism evidence="5 6">
    <name type="scientific">Pseudonocardia lutea</name>
    <dbReference type="NCBI Taxonomy" id="2172015"/>
    <lineage>
        <taxon>Bacteria</taxon>
        <taxon>Bacillati</taxon>
        <taxon>Actinomycetota</taxon>
        <taxon>Actinomycetes</taxon>
        <taxon>Pseudonocardiales</taxon>
        <taxon>Pseudonocardiaceae</taxon>
        <taxon>Pseudonocardia</taxon>
    </lineage>
</organism>
<accession>A0ABW1I2V1</accession>
<dbReference type="Proteomes" id="UP001596119">
    <property type="component" value="Unassembled WGS sequence"/>
</dbReference>
<dbReference type="SUPFAM" id="SSF52540">
    <property type="entry name" value="P-loop containing nucleoside triphosphate hydrolases"/>
    <property type="match status" value="1"/>
</dbReference>
<dbReference type="PROSITE" id="PS00211">
    <property type="entry name" value="ABC_TRANSPORTER_1"/>
    <property type="match status" value="1"/>
</dbReference>
<dbReference type="RefSeq" id="WP_379565085.1">
    <property type="nucleotide sequence ID" value="NZ_JBHSQK010000011.1"/>
</dbReference>
<evidence type="ECO:0000313" key="6">
    <source>
        <dbReference type="Proteomes" id="UP001596119"/>
    </source>
</evidence>
<dbReference type="InterPro" id="IPR050093">
    <property type="entry name" value="ABC_SmlMolc_Importer"/>
</dbReference>
<dbReference type="InterPro" id="IPR027417">
    <property type="entry name" value="P-loop_NTPase"/>
</dbReference>
<keyword evidence="1" id="KW-0813">Transport</keyword>
<dbReference type="Pfam" id="PF00005">
    <property type="entry name" value="ABC_tran"/>
    <property type="match status" value="1"/>
</dbReference>
<dbReference type="InterPro" id="IPR017871">
    <property type="entry name" value="ABC_transporter-like_CS"/>
</dbReference>
<evidence type="ECO:0000256" key="3">
    <source>
        <dbReference type="ARBA" id="ARBA00022840"/>
    </source>
</evidence>
<keyword evidence="2" id="KW-0547">Nucleotide-binding</keyword>
<dbReference type="Gene3D" id="3.40.50.300">
    <property type="entry name" value="P-loop containing nucleotide triphosphate hydrolases"/>
    <property type="match status" value="1"/>
</dbReference>
<dbReference type="SMART" id="SM00382">
    <property type="entry name" value="AAA"/>
    <property type="match status" value="1"/>
</dbReference>
<gene>
    <name evidence="5" type="ORF">ACFQH9_07045</name>
</gene>
<dbReference type="InterPro" id="IPR003439">
    <property type="entry name" value="ABC_transporter-like_ATP-bd"/>
</dbReference>
<keyword evidence="6" id="KW-1185">Reference proteome</keyword>
<evidence type="ECO:0000256" key="2">
    <source>
        <dbReference type="ARBA" id="ARBA00022741"/>
    </source>
</evidence>
<dbReference type="PANTHER" id="PTHR42781:SF4">
    <property type="entry name" value="SPERMIDINE_PUTRESCINE IMPORT ATP-BINDING PROTEIN POTA"/>
    <property type="match status" value="1"/>
</dbReference>
<name>A0ABW1I2V1_9PSEU</name>
<feature type="domain" description="ABC transporter" evidence="4">
    <location>
        <begin position="5"/>
        <end position="234"/>
    </location>
</feature>
<keyword evidence="3 5" id="KW-0067">ATP-binding</keyword>
<dbReference type="EMBL" id="JBHSQK010000011">
    <property type="protein sequence ID" value="MFC5948027.1"/>
    <property type="molecule type" value="Genomic_DNA"/>
</dbReference>
<evidence type="ECO:0000256" key="1">
    <source>
        <dbReference type="ARBA" id="ARBA00022448"/>
    </source>
</evidence>
<comment type="caution">
    <text evidence="5">The sequence shown here is derived from an EMBL/GenBank/DDBJ whole genome shotgun (WGS) entry which is preliminary data.</text>
</comment>
<dbReference type="InterPro" id="IPR003593">
    <property type="entry name" value="AAA+_ATPase"/>
</dbReference>
<evidence type="ECO:0000313" key="5">
    <source>
        <dbReference type="EMBL" id="MFC5948027.1"/>
    </source>
</evidence>
<dbReference type="GO" id="GO:0005524">
    <property type="term" value="F:ATP binding"/>
    <property type="evidence" value="ECO:0007669"/>
    <property type="project" value="UniProtKB-KW"/>
</dbReference>